<dbReference type="GO" id="GO:0005829">
    <property type="term" value="C:cytosol"/>
    <property type="evidence" value="ECO:0007669"/>
    <property type="project" value="TreeGrafter"/>
</dbReference>
<evidence type="ECO:0000256" key="1">
    <source>
        <dbReference type="ARBA" id="ARBA00005753"/>
    </source>
</evidence>
<accession>A0A835Z5U7</accession>
<dbReference type="InterPro" id="IPR014710">
    <property type="entry name" value="RmlC-like_jellyroll"/>
</dbReference>
<evidence type="ECO:0000256" key="8">
    <source>
        <dbReference type="SAM" id="MobiDB-lite"/>
    </source>
</evidence>
<proteinExistence type="inferred from homology"/>
<dbReference type="OrthoDB" id="417078at2759"/>
<name>A0A835Z5U7_9STRA</name>
<feature type="domain" description="Cyclic nucleotide-binding" evidence="9">
    <location>
        <begin position="199"/>
        <end position="313"/>
    </location>
</feature>
<feature type="binding site" evidence="7">
    <location>
        <position position="155"/>
    </location>
    <ligand>
        <name>3',5'-cyclic AMP</name>
        <dbReference type="ChEBI" id="CHEBI:58165"/>
        <label>1</label>
    </ligand>
</feature>
<dbReference type="Gene3D" id="2.60.120.10">
    <property type="entry name" value="Jelly Rolls"/>
    <property type="match status" value="2"/>
</dbReference>
<dbReference type="Pfam" id="PF00027">
    <property type="entry name" value="cNMP_binding"/>
    <property type="match status" value="2"/>
</dbReference>
<keyword evidence="3 7" id="KW-0116">cAMP-binding</keyword>
<comment type="similarity">
    <text evidence="1">Belongs to the cAMP-dependent kinase regulatory chain family.</text>
</comment>
<evidence type="ECO:0000256" key="7">
    <source>
        <dbReference type="PIRSR" id="PIRSR000548-1"/>
    </source>
</evidence>
<feature type="binding site" evidence="7">
    <location>
        <position position="280"/>
    </location>
    <ligand>
        <name>3',5'-cyclic AMP</name>
        <dbReference type="ChEBI" id="CHEBI:58165"/>
        <label>2</label>
    </ligand>
</feature>
<keyword evidence="2" id="KW-0597">Phosphoprotein</keyword>
<dbReference type="PROSITE" id="PS00888">
    <property type="entry name" value="CNMP_BINDING_1"/>
    <property type="match status" value="1"/>
</dbReference>
<dbReference type="InterPro" id="IPR012198">
    <property type="entry name" value="cAMP_dep_PK_reg_su"/>
</dbReference>
<feature type="domain" description="Cyclic nucleotide-binding" evidence="9">
    <location>
        <begin position="77"/>
        <end position="196"/>
    </location>
</feature>
<keyword evidence="4" id="KW-0677">Repeat</keyword>
<evidence type="ECO:0000256" key="3">
    <source>
        <dbReference type="ARBA" id="ARBA00022566"/>
    </source>
</evidence>
<dbReference type="PROSITE" id="PS00889">
    <property type="entry name" value="CNMP_BINDING_2"/>
    <property type="match status" value="2"/>
</dbReference>
<evidence type="ECO:0000313" key="11">
    <source>
        <dbReference type="Proteomes" id="UP000664859"/>
    </source>
</evidence>
<comment type="caution">
    <text evidence="10">The sequence shown here is derived from an EMBL/GenBank/DDBJ whole genome shotgun (WGS) entry which is preliminary data.</text>
</comment>
<dbReference type="AlphaFoldDB" id="A0A835Z5U7"/>
<reference evidence="10" key="1">
    <citation type="submission" date="2021-02" db="EMBL/GenBank/DDBJ databases">
        <title>First Annotated Genome of the Yellow-green Alga Tribonema minus.</title>
        <authorList>
            <person name="Mahan K.M."/>
        </authorList>
    </citation>
    <scope>NUCLEOTIDE SEQUENCE</scope>
    <source>
        <strain evidence="10">UTEX B ZZ1240</strain>
    </source>
</reference>
<dbReference type="GO" id="GO:0030552">
    <property type="term" value="F:cAMP binding"/>
    <property type="evidence" value="ECO:0007669"/>
    <property type="project" value="UniProtKB-KW"/>
</dbReference>
<evidence type="ECO:0000313" key="10">
    <source>
        <dbReference type="EMBL" id="KAG5185570.1"/>
    </source>
</evidence>
<dbReference type="PANTHER" id="PTHR11635:SF152">
    <property type="entry name" value="CAMP-DEPENDENT PROTEIN KINASE TYPE I REGULATORY SUBUNIT-RELATED"/>
    <property type="match status" value="1"/>
</dbReference>
<protein>
    <submittedName>
        <fullName evidence="10">Camp-dependent protein kinase regulatory subunit</fullName>
    </submittedName>
</protein>
<feature type="compositionally biased region" description="Basic and acidic residues" evidence="8">
    <location>
        <begin position="1"/>
        <end position="11"/>
    </location>
</feature>
<dbReference type="PIRSF" id="PIRSF000548">
    <property type="entry name" value="PK_regulatory"/>
    <property type="match status" value="1"/>
</dbReference>
<evidence type="ECO:0000256" key="6">
    <source>
        <dbReference type="ARBA" id="ARBA00023149"/>
    </source>
</evidence>
<dbReference type="PROSITE" id="PS50042">
    <property type="entry name" value="CNMP_BINDING_3"/>
    <property type="match status" value="2"/>
</dbReference>
<evidence type="ECO:0000256" key="2">
    <source>
        <dbReference type="ARBA" id="ARBA00022553"/>
    </source>
</evidence>
<dbReference type="InterPro" id="IPR050503">
    <property type="entry name" value="cAMP-dep_PK_reg_su-like"/>
</dbReference>
<sequence length="347" mass="37339">MGATFSKRDHGPAPAVEEPLPPAAPATPPPAGAIPRKRRVSVSAEVDKSKEPVVKKVVPKEQDIINQIKESVANNFLFNALQPEQLEEVVDAMEQKDYAAGDTIISEGADGDNFYVIASGECEVFIEGKNDGAALRVMKAGSGFGELALMYNAPRSATIKAKVAVRCWALDRATFRRTIMAAGQARRKKYEQFLVKLDLLKHLTPAEIAQLADAVEPLSFAAAETVIEQGDGDRQSFKFYIVEEGQAQAFIRKDGNDVLMSTLGVGDYFGEKALVQMTPRTATVKAQTALKCACLSIAAFERLMGPCAELLKERASTGYNDVDEVIAGRVSPKGPSSPRAADAVSSF</sequence>
<evidence type="ECO:0000259" key="9">
    <source>
        <dbReference type="PROSITE" id="PS50042"/>
    </source>
</evidence>
<feature type="binding site" evidence="7">
    <location>
        <position position="146"/>
    </location>
    <ligand>
        <name>3',5'-cyclic AMP</name>
        <dbReference type="ChEBI" id="CHEBI:58165"/>
        <label>1</label>
    </ligand>
</feature>
<dbReference type="EMBL" id="JAFCMP010000126">
    <property type="protein sequence ID" value="KAG5185570.1"/>
    <property type="molecule type" value="Genomic_DNA"/>
</dbReference>
<gene>
    <name evidence="10" type="ORF">JKP88DRAFT_268279</name>
</gene>
<dbReference type="SMART" id="SM00100">
    <property type="entry name" value="cNMP"/>
    <property type="match status" value="2"/>
</dbReference>
<dbReference type="GO" id="GO:0004862">
    <property type="term" value="F:cAMP-dependent protein kinase inhibitor activity"/>
    <property type="evidence" value="ECO:0007669"/>
    <property type="project" value="TreeGrafter"/>
</dbReference>
<feature type="compositionally biased region" description="Pro residues" evidence="8">
    <location>
        <begin position="19"/>
        <end position="32"/>
    </location>
</feature>
<dbReference type="GO" id="GO:0005952">
    <property type="term" value="C:cAMP-dependent protein kinase complex"/>
    <property type="evidence" value="ECO:0007669"/>
    <property type="project" value="InterPro"/>
</dbReference>
<dbReference type="GO" id="GO:0034236">
    <property type="term" value="F:protein kinase A catalytic subunit binding"/>
    <property type="evidence" value="ECO:0007669"/>
    <property type="project" value="TreeGrafter"/>
</dbReference>
<dbReference type="PANTHER" id="PTHR11635">
    <property type="entry name" value="CAMP-DEPENDENT PROTEIN KINASE REGULATORY CHAIN"/>
    <property type="match status" value="1"/>
</dbReference>
<keyword evidence="6 7" id="KW-0114">cAMP</keyword>
<dbReference type="PRINTS" id="PR00103">
    <property type="entry name" value="CAMPKINASE"/>
</dbReference>
<organism evidence="10 11">
    <name type="scientific">Tribonema minus</name>
    <dbReference type="NCBI Taxonomy" id="303371"/>
    <lineage>
        <taxon>Eukaryota</taxon>
        <taxon>Sar</taxon>
        <taxon>Stramenopiles</taxon>
        <taxon>Ochrophyta</taxon>
        <taxon>PX clade</taxon>
        <taxon>Xanthophyceae</taxon>
        <taxon>Tribonematales</taxon>
        <taxon>Tribonemataceae</taxon>
        <taxon>Tribonema</taxon>
    </lineage>
</organism>
<evidence type="ECO:0000256" key="5">
    <source>
        <dbReference type="ARBA" id="ARBA00022741"/>
    </source>
</evidence>
<evidence type="ECO:0000256" key="4">
    <source>
        <dbReference type="ARBA" id="ARBA00022737"/>
    </source>
</evidence>
<feature type="binding site" evidence="7">
    <location>
        <position position="271"/>
    </location>
    <ligand>
        <name>3',5'-cyclic AMP</name>
        <dbReference type="ChEBI" id="CHEBI:58165"/>
        <label>2</label>
    </ligand>
</feature>
<keyword evidence="11" id="KW-1185">Reference proteome</keyword>
<dbReference type="InterPro" id="IPR018488">
    <property type="entry name" value="cNMP-bd_CS"/>
</dbReference>
<dbReference type="CDD" id="cd00038">
    <property type="entry name" value="CAP_ED"/>
    <property type="match status" value="2"/>
</dbReference>
<keyword evidence="5 7" id="KW-0547">Nucleotide-binding</keyword>
<dbReference type="SUPFAM" id="SSF51206">
    <property type="entry name" value="cAMP-binding domain-like"/>
    <property type="match status" value="2"/>
</dbReference>
<dbReference type="InterPro" id="IPR018490">
    <property type="entry name" value="cNMP-bd_dom_sf"/>
</dbReference>
<feature type="region of interest" description="Disordered" evidence="8">
    <location>
        <begin position="1"/>
        <end position="45"/>
    </location>
</feature>
<dbReference type="Proteomes" id="UP000664859">
    <property type="component" value="Unassembled WGS sequence"/>
</dbReference>
<dbReference type="InterPro" id="IPR000595">
    <property type="entry name" value="cNMP-bd_dom"/>
</dbReference>